<protein>
    <recommendedName>
        <fullName evidence="4">Secreted protein</fullName>
    </recommendedName>
</protein>
<reference evidence="2" key="1">
    <citation type="submission" date="2020-05" db="UniProtKB">
        <authorList>
            <consortium name="EnsemblMetazoa"/>
        </authorList>
    </citation>
    <scope>IDENTIFICATION</scope>
    <source>
        <strain evidence="2">BB02</strain>
    </source>
</reference>
<dbReference type="EnsemblMetazoa" id="BGLB028978-RA">
    <property type="protein sequence ID" value="BGLB028978-PA"/>
    <property type="gene ID" value="BGLB028978"/>
</dbReference>
<evidence type="ECO:0000256" key="1">
    <source>
        <dbReference type="SAM" id="SignalP"/>
    </source>
</evidence>
<feature type="signal peptide" evidence="1">
    <location>
        <begin position="1"/>
        <end position="17"/>
    </location>
</feature>
<name>A0A2C9LAG9_BIOGL</name>
<sequence length="234" mass="26441">MYFHFFLAFLSVTTVLSNPTGSQCEFTQEALEKDLLSCVAHDPKLMLEIIEHLKNPESMLNADFICNNQKDLVDVLICMENKLITCLPNGEFISGMLPSKQKWLQGLKFVCDHRTDLIENQCMQSTTQQFLQCYFGKLQGLSQKAAGGLTRDSLQNALCSIVKMEESCIQSFHGTCSQQVVSLMFQALEIFFPMDKCPADNLNLQNPLFNSILVHGQPLQFMPQGEIKYNIVPN</sequence>
<feature type="chain" id="PRO_5013288164" description="Secreted protein" evidence="1">
    <location>
        <begin position="18"/>
        <end position="234"/>
    </location>
</feature>
<gene>
    <name evidence="2" type="primary">106073031</name>
</gene>
<evidence type="ECO:0008006" key="4">
    <source>
        <dbReference type="Google" id="ProtNLM"/>
    </source>
</evidence>
<evidence type="ECO:0000313" key="3">
    <source>
        <dbReference type="Proteomes" id="UP000076420"/>
    </source>
</evidence>
<accession>A0A2C9LAG9</accession>
<dbReference type="KEGG" id="bgt:106073031"/>
<dbReference type="OrthoDB" id="6043832at2759"/>
<organism evidence="2 3">
    <name type="scientific">Biomphalaria glabrata</name>
    <name type="common">Bloodfluke planorb</name>
    <name type="synonym">Freshwater snail</name>
    <dbReference type="NCBI Taxonomy" id="6526"/>
    <lineage>
        <taxon>Eukaryota</taxon>
        <taxon>Metazoa</taxon>
        <taxon>Spiralia</taxon>
        <taxon>Lophotrochozoa</taxon>
        <taxon>Mollusca</taxon>
        <taxon>Gastropoda</taxon>
        <taxon>Heterobranchia</taxon>
        <taxon>Euthyneura</taxon>
        <taxon>Panpulmonata</taxon>
        <taxon>Hygrophila</taxon>
        <taxon>Lymnaeoidea</taxon>
        <taxon>Planorbidae</taxon>
        <taxon>Biomphalaria</taxon>
    </lineage>
</organism>
<dbReference type="VEuPathDB" id="VectorBase:BGLAX_048923"/>
<dbReference type="Proteomes" id="UP000076420">
    <property type="component" value="Unassembled WGS sequence"/>
</dbReference>
<dbReference type="AlphaFoldDB" id="A0A2C9LAG9"/>
<dbReference type="VEuPathDB" id="VectorBase:BGLB028978"/>
<evidence type="ECO:0000313" key="2">
    <source>
        <dbReference type="EnsemblMetazoa" id="BGLB028978-PA"/>
    </source>
</evidence>
<keyword evidence="1" id="KW-0732">Signal</keyword>
<dbReference type="RefSeq" id="XP_013088957.2">
    <property type="nucleotide sequence ID" value="XM_013233503.2"/>
</dbReference>
<proteinExistence type="predicted"/>